<keyword evidence="5" id="KW-0560">Oxidoreductase</keyword>
<dbReference type="PANTHER" id="PTHR43716:SF1">
    <property type="entry name" value="D-2-HYDROXYGLUTARATE DEHYDROGENASE, MITOCHONDRIAL"/>
    <property type="match status" value="1"/>
</dbReference>
<keyword evidence="8" id="KW-1185">Reference proteome</keyword>
<proteinExistence type="inferred from homology"/>
<dbReference type="Gene3D" id="3.30.70.2190">
    <property type="match status" value="1"/>
</dbReference>
<dbReference type="SUPFAM" id="SSF56176">
    <property type="entry name" value="FAD-binding/transporter-associated domain-like"/>
    <property type="match status" value="1"/>
</dbReference>
<dbReference type="InterPro" id="IPR016169">
    <property type="entry name" value="FAD-bd_PCMH_sub2"/>
</dbReference>
<evidence type="ECO:0000256" key="5">
    <source>
        <dbReference type="ARBA" id="ARBA00023002"/>
    </source>
</evidence>
<organism evidence="7 8">
    <name type="scientific">Paraburkholderia acidisoli</name>
    <dbReference type="NCBI Taxonomy" id="2571748"/>
    <lineage>
        <taxon>Bacteria</taxon>
        <taxon>Pseudomonadati</taxon>
        <taxon>Pseudomonadota</taxon>
        <taxon>Betaproteobacteria</taxon>
        <taxon>Burkholderiales</taxon>
        <taxon>Burkholderiaceae</taxon>
        <taxon>Paraburkholderia</taxon>
    </lineage>
</organism>
<dbReference type="InterPro" id="IPR016171">
    <property type="entry name" value="Vanillyl_alc_oxidase_C-sub2"/>
</dbReference>
<dbReference type="GO" id="GO:0016491">
    <property type="term" value="F:oxidoreductase activity"/>
    <property type="evidence" value="ECO:0007669"/>
    <property type="project" value="UniProtKB-KW"/>
</dbReference>
<feature type="domain" description="FAD-binding PCMH-type" evidence="6">
    <location>
        <begin position="41"/>
        <end position="220"/>
    </location>
</feature>
<dbReference type="InterPro" id="IPR004113">
    <property type="entry name" value="FAD-bd_oxidored_4_C"/>
</dbReference>
<keyword evidence="3" id="KW-0285">Flavoprotein</keyword>
<dbReference type="InterPro" id="IPR006094">
    <property type="entry name" value="Oxid_FAD_bind_N"/>
</dbReference>
<evidence type="ECO:0000259" key="6">
    <source>
        <dbReference type="PROSITE" id="PS51387"/>
    </source>
</evidence>
<dbReference type="Proteomes" id="UP000433577">
    <property type="component" value="Chromosome 4"/>
</dbReference>
<dbReference type="PANTHER" id="PTHR43716">
    <property type="entry name" value="D-2-HYDROXYGLUTARATE DEHYDROGENASE, MITOCHONDRIAL"/>
    <property type="match status" value="1"/>
</dbReference>
<keyword evidence="4" id="KW-0274">FAD</keyword>
<dbReference type="FunFam" id="1.10.45.10:FF:000001">
    <property type="entry name" value="D-lactate dehydrogenase mitochondrial"/>
    <property type="match status" value="1"/>
</dbReference>
<dbReference type="InterPro" id="IPR016166">
    <property type="entry name" value="FAD-bd_PCMH"/>
</dbReference>
<dbReference type="Gene3D" id="3.30.70.2740">
    <property type="match status" value="1"/>
</dbReference>
<protein>
    <submittedName>
        <fullName evidence="7">FAD-binding protein</fullName>
    </submittedName>
</protein>
<evidence type="ECO:0000256" key="2">
    <source>
        <dbReference type="ARBA" id="ARBA00008000"/>
    </source>
</evidence>
<comment type="similarity">
    <text evidence="2">Belongs to the FAD-binding oxidoreductase/transferase type 4 family.</text>
</comment>
<dbReference type="EMBL" id="CP046916">
    <property type="protein sequence ID" value="QGZ66007.1"/>
    <property type="molecule type" value="Genomic_DNA"/>
</dbReference>
<dbReference type="InterPro" id="IPR016164">
    <property type="entry name" value="FAD-linked_Oxase-like_C"/>
</dbReference>
<evidence type="ECO:0000256" key="1">
    <source>
        <dbReference type="ARBA" id="ARBA00001974"/>
    </source>
</evidence>
<evidence type="ECO:0000256" key="4">
    <source>
        <dbReference type="ARBA" id="ARBA00022827"/>
    </source>
</evidence>
<dbReference type="Gene3D" id="1.10.45.10">
    <property type="entry name" value="Vanillyl-alcohol Oxidase, Chain A, domain 4"/>
    <property type="match status" value="1"/>
</dbReference>
<dbReference type="InterPro" id="IPR036318">
    <property type="entry name" value="FAD-bd_PCMH-like_sf"/>
</dbReference>
<sequence>MSNTLSNSAILTALTEALGDDVVSPRERLLERRNADWSGMPGATPLALLRPRSTEQVAQALAICNRFRQPVVVQGGLTGLAGGACTAANEIALSLERMMAIEEVDAISSTITVQTGVTLEAVQQAASEAGLMFPLDLGARGSCTIGGNLATNAGGNRVIRYGMARDQVLGLEAVLADGSVIGGLHKMVKNNTGYDLRNLMIGSEGTLGIITRAVLRLRPRAGALATAWCGLPDYAAVTRLLGEAQRHLSTGVSAFEVMWPSFVDYMLGNVHGLRAPLDTPHPFYVLMESAGGDEASHQQAFEDFLAAMLEAGVIANASIAQSQSDAGAFWRIRDATAEFPILMPDLIAFDVSFAIADIGRAAQQCDEALRATWPGSTVLTYGHLGDGNLHLIVQVAGADDSTVNAVEALVYGIVREYGGSVSAEHGIGSKKRDVLGHTRAPAELAAMRAIKAALDPHGILNPGKVLPSIS</sequence>
<dbReference type="OrthoDB" id="8522822at2"/>
<dbReference type="GO" id="GO:0022904">
    <property type="term" value="P:respiratory electron transport chain"/>
    <property type="evidence" value="ECO:0007669"/>
    <property type="project" value="TreeGrafter"/>
</dbReference>
<gene>
    <name evidence="7" type="ORF">FAZ98_29765</name>
</gene>
<dbReference type="Gene3D" id="3.30.465.10">
    <property type="match status" value="1"/>
</dbReference>
<dbReference type="Pfam" id="PF02913">
    <property type="entry name" value="FAD-oxidase_C"/>
    <property type="match status" value="1"/>
</dbReference>
<dbReference type="GO" id="GO:0071949">
    <property type="term" value="F:FAD binding"/>
    <property type="evidence" value="ECO:0007669"/>
    <property type="project" value="InterPro"/>
</dbReference>
<dbReference type="InterPro" id="IPR051264">
    <property type="entry name" value="FAD-oxidored/transferase_4"/>
</dbReference>
<reference evidence="7 8" key="1">
    <citation type="submission" date="2019-12" db="EMBL/GenBank/DDBJ databases">
        <title>Paraburkholderia acidiphila 7Q-K02 sp. nov and Paraburkholderia acidisoli DHF22 sp. nov., two strains isolated from forest soil.</title>
        <authorList>
            <person name="Gao Z."/>
            <person name="Qiu L."/>
        </authorList>
    </citation>
    <scope>NUCLEOTIDE SEQUENCE [LARGE SCALE GENOMIC DNA]</scope>
    <source>
        <strain evidence="7 8">DHF22</strain>
    </source>
</reference>
<dbReference type="SUPFAM" id="SSF55103">
    <property type="entry name" value="FAD-linked oxidases, C-terminal domain"/>
    <property type="match status" value="1"/>
</dbReference>
<dbReference type="Pfam" id="PF01565">
    <property type="entry name" value="FAD_binding_4"/>
    <property type="match status" value="1"/>
</dbReference>
<dbReference type="RefSeq" id="WP_158957032.1">
    <property type="nucleotide sequence ID" value="NZ_CP046916.1"/>
</dbReference>
<evidence type="ECO:0000313" key="7">
    <source>
        <dbReference type="EMBL" id="QGZ66007.1"/>
    </source>
</evidence>
<evidence type="ECO:0000313" key="8">
    <source>
        <dbReference type="Proteomes" id="UP000433577"/>
    </source>
</evidence>
<evidence type="ECO:0000256" key="3">
    <source>
        <dbReference type="ARBA" id="ARBA00022630"/>
    </source>
</evidence>
<dbReference type="AlphaFoldDB" id="A0A7Z2JHP8"/>
<accession>A0A7Z2JHP8</accession>
<name>A0A7Z2JHP8_9BURK</name>
<comment type="cofactor">
    <cofactor evidence="1">
        <name>FAD</name>
        <dbReference type="ChEBI" id="CHEBI:57692"/>
    </cofactor>
</comment>
<dbReference type="PROSITE" id="PS51387">
    <property type="entry name" value="FAD_PCMH"/>
    <property type="match status" value="1"/>
</dbReference>
<dbReference type="KEGG" id="pacs:FAZ98_29765"/>